<dbReference type="InterPro" id="IPR005754">
    <property type="entry name" value="Sortase"/>
</dbReference>
<feature type="transmembrane region" description="Helical" evidence="3">
    <location>
        <begin position="12"/>
        <end position="36"/>
    </location>
</feature>
<evidence type="ECO:0000313" key="4">
    <source>
        <dbReference type="EMBL" id="PHU37847.1"/>
    </source>
</evidence>
<evidence type="ECO:0000256" key="2">
    <source>
        <dbReference type="PIRSR" id="PIRSR605754-1"/>
    </source>
</evidence>
<protein>
    <submittedName>
        <fullName evidence="4">SrtB family sortase</fullName>
    </submittedName>
</protein>
<organism evidence="4 5">
    <name type="scientific">Agathobacter ruminis</name>
    <dbReference type="NCBI Taxonomy" id="1712665"/>
    <lineage>
        <taxon>Bacteria</taxon>
        <taxon>Bacillati</taxon>
        <taxon>Bacillota</taxon>
        <taxon>Clostridia</taxon>
        <taxon>Lachnospirales</taxon>
        <taxon>Lachnospiraceae</taxon>
        <taxon>Agathobacter</taxon>
    </lineage>
</organism>
<dbReference type="Gene3D" id="2.40.260.10">
    <property type="entry name" value="Sortase"/>
    <property type="match status" value="1"/>
</dbReference>
<dbReference type="Proteomes" id="UP000224563">
    <property type="component" value="Unassembled WGS sequence"/>
</dbReference>
<reference evidence="4 5" key="2">
    <citation type="submission" date="2017-10" db="EMBL/GenBank/DDBJ databases">
        <authorList>
            <person name="Banno H."/>
            <person name="Chua N.-H."/>
        </authorList>
    </citation>
    <scope>NUCLEOTIDE SEQUENCE [LARGE SCALE GENOMIC DNA]</scope>
    <source>
        <strain evidence="4 5">JK623</strain>
    </source>
</reference>
<dbReference type="EMBL" id="PDYG01000027">
    <property type="protein sequence ID" value="PHU37847.1"/>
    <property type="molecule type" value="Genomic_DNA"/>
</dbReference>
<dbReference type="RefSeq" id="WP_099385967.1">
    <property type="nucleotide sequence ID" value="NZ_JANSWH010000045.1"/>
</dbReference>
<reference evidence="4 5" key="1">
    <citation type="submission" date="2017-10" db="EMBL/GenBank/DDBJ databases">
        <title>Resolving the taxonomy of Roseburia spp., Eubacterium rectale and Agathobacter spp. through phylogenomic analysis.</title>
        <authorList>
            <person name="Sheridan P.O."/>
            <person name="Walker A.W."/>
            <person name="Duncan S.H."/>
            <person name="Scott K.P."/>
            <person name="Toole P.W.O."/>
            <person name="Luis P."/>
            <person name="Flint H.J."/>
        </authorList>
    </citation>
    <scope>NUCLEOTIDE SEQUENCE [LARGE SCALE GENOMIC DNA]</scope>
    <source>
        <strain evidence="4 5">JK623</strain>
    </source>
</reference>
<sequence>MEEKKKRKKFSWSILLILLGIIIIGVAAVQLIMIYLDYHKSNELYDNLESNYTTEYYQVKENVDSEKPLEWYEMIDVDFDGLREKNSDVSAWIFFENEEISYPILFSGDDEYYLRRALDRSHATAGSLFLEGMNKPDFSDYHSIIYGHNMRNLSMFGKLKYYHDDEKYYPDHMYFQICTKEMKYRYQIFAYETVDAYDKLYTVPFGPTDDYQEFIQHILDISERDTGLTPTKDDRIVTLSTCNDSVSGDDERFVVHGYLIDSYEAKK</sequence>
<keyword evidence="3" id="KW-0472">Membrane</keyword>
<keyword evidence="1" id="KW-0378">Hydrolase</keyword>
<feature type="active site" description="Proton donor/acceptor" evidence="2">
    <location>
        <position position="148"/>
    </location>
</feature>
<name>A0A2G3E3I9_9FIRM</name>
<dbReference type="CDD" id="cd05826">
    <property type="entry name" value="Sortase_B"/>
    <property type="match status" value="1"/>
</dbReference>
<evidence type="ECO:0000256" key="1">
    <source>
        <dbReference type="ARBA" id="ARBA00022801"/>
    </source>
</evidence>
<evidence type="ECO:0000313" key="5">
    <source>
        <dbReference type="Proteomes" id="UP000224563"/>
    </source>
</evidence>
<dbReference type="NCBIfam" id="TIGR03064">
    <property type="entry name" value="sortase_srtB"/>
    <property type="match status" value="1"/>
</dbReference>
<keyword evidence="3" id="KW-0812">Transmembrane</keyword>
<evidence type="ECO:0000256" key="3">
    <source>
        <dbReference type="SAM" id="Phobius"/>
    </source>
</evidence>
<keyword evidence="5" id="KW-1185">Reference proteome</keyword>
<dbReference type="SUPFAM" id="SSF63817">
    <property type="entry name" value="Sortase"/>
    <property type="match status" value="1"/>
</dbReference>
<dbReference type="Pfam" id="PF04203">
    <property type="entry name" value="Sortase"/>
    <property type="match status" value="1"/>
</dbReference>
<dbReference type="GO" id="GO:0016787">
    <property type="term" value="F:hydrolase activity"/>
    <property type="evidence" value="ECO:0007669"/>
    <property type="project" value="UniProtKB-KW"/>
</dbReference>
<accession>A0A2G3E3I9</accession>
<dbReference type="AlphaFoldDB" id="A0A2G3E3I9"/>
<feature type="active site" description="Acyl-thioester intermediate" evidence="2">
    <location>
        <position position="242"/>
    </location>
</feature>
<proteinExistence type="predicted"/>
<gene>
    <name evidence="4" type="primary">srtB</name>
    <name evidence="4" type="ORF">CSX02_05740</name>
</gene>
<dbReference type="InterPro" id="IPR023365">
    <property type="entry name" value="Sortase_dom-sf"/>
</dbReference>
<dbReference type="InterPro" id="IPR009835">
    <property type="entry name" value="SrtB"/>
</dbReference>
<keyword evidence="3" id="KW-1133">Transmembrane helix</keyword>
<comment type="caution">
    <text evidence="4">The sequence shown here is derived from an EMBL/GenBank/DDBJ whole genome shotgun (WGS) entry which is preliminary data.</text>
</comment>